<name>A0A194R7E8_PAPMA</name>
<feature type="region of interest" description="Disordered" evidence="1">
    <location>
        <begin position="366"/>
        <end position="397"/>
    </location>
</feature>
<dbReference type="InParanoid" id="A0A194R7E8"/>
<dbReference type="Proteomes" id="UP000053240">
    <property type="component" value="Unassembled WGS sequence"/>
</dbReference>
<organism evidence="2 3">
    <name type="scientific">Papilio machaon</name>
    <name type="common">Old World swallowtail butterfly</name>
    <dbReference type="NCBI Taxonomy" id="76193"/>
    <lineage>
        <taxon>Eukaryota</taxon>
        <taxon>Metazoa</taxon>
        <taxon>Ecdysozoa</taxon>
        <taxon>Arthropoda</taxon>
        <taxon>Hexapoda</taxon>
        <taxon>Insecta</taxon>
        <taxon>Pterygota</taxon>
        <taxon>Neoptera</taxon>
        <taxon>Endopterygota</taxon>
        <taxon>Lepidoptera</taxon>
        <taxon>Glossata</taxon>
        <taxon>Ditrysia</taxon>
        <taxon>Papilionoidea</taxon>
        <taxon>Papilionidae</taxon>
        <taxon>Papilioninae</taxon>
        <taxon>Papilio</taxon>
    </lineage>
</organism>
<accession>A0A194R7E8</accession>
<keyword evidence="3" id="KW-1185">Reference proteome</keyword>
<reference evidence="2 3" key="1">
    <citation type="journal article" date="2015" name="Nat. Commun.">
        <title>Outbred genome sequencing and CRISPR/Cas9 gene editing in butterflies.</title>
        <authorList>
            <person name="Li X."/>
            <person name="Fan D."/>
            <person name="Zhang W."/>
            <person name="Liu G."/>
            <person name="Zhang L."/>
            <person name="Zhao L."/>
            <person name="Fang X."/>
            <person name="Chen L."/>
            <person name="Dong Y."/>
            <person name="Chen Y."/>
            <person name="Ding Y."/>
            <person name="Zhao R."/>
            <person name="Feng M."/>
            <person name="Zhu Y."/>
            <person name="Feng Y."/>
            <person name="Jiang X."/>
            <person name="Zhu D."/>
            <person name="Xiang H."/>
            <person name="Feng X."/>
            <person name="Li S."/>
            <person name="Wang J."/>
            <person name="Zhang G."/>
            <person name="Kronforst M.R."/>
            <person name="Wang W."/>
        </authorList>
    </citation>
    <scope>NUCLEOTIDE SEQUENCE [LARGE SCALE GENOMIC DNA]</scope>
    <source>
        <strain evidence="2">Ya'a_city_454_Pm</strain>
        <tissue evidence="2">Whole body</tissue>
    </source>
</reference>
<dbReference type="AlphaFoldDB" id="A0A194R7E8"/>
<sequence length="397" mass="43598">MPKSGLRMFTWRHQVEVRNLCLPHWVTGISQASSENTVQGSPTPQSQVVYRECAKEAPYTNNPQSPTPQLLNSLLTIAAANGVLPEILTKIQPLGITPPEIATPVQEVQKTVSVAPMQQYVHETVRNAPQMVPATSHTKPGPPLQFSPVHPTTIPPEVPPLVISPGLNQITQQNNPFIPPIQQFVQPPPPLLHPQPKEEMCNCAEPIVMSGQVPIGPEVLPMVNAPIEFTRSLANEPMYANSILTTGNGQTIPVNLQISIPPPNVEAPRITFINAALPTPPTETYSSAQINPYSYCNWCPYVYPQLSPPQQIIVKKKKSSLKEWLPLIILAMFNNDRGSCNNGGCCRSCKSGRSNIPVPFPIPIPTNNPIINAGSSHHRSSRKRGRNSDEDEDDWLE</sequence>
<evidence type="ECO:0000256" key="1">
    <source>
        <dbReference type="SAM" id="MobiDB-lite"/>
    </source>
</evidence>
<protein>
    <submittedName>
        <fullName evidence="2">Uncharacterized protein</fullName>
    </submittedName>
</protein>
<feature type="compositionally biased region" description="Basic residues" evidence="1">
    <location>
        <begin position="376"/>
        <end position="385"/>
    </location>
</feature>
<dbReference type="KEGG" id="pmac:106712270"/>
<dbReference type="EMBL" id="KQ460615">
    <property type="protein sequence ID" value="KPJ13753.1"/>
    <property type="molecule type" value="Genomic_DNA"/>
</dbReference>
<gene>
    <name evidence="2" type="ORF">RR48_10937</name>
</gene>
<proteinExistence type="predicted"/>
<evidence type="ECO:0000313" key="3">
    <source>
        <dbReference type="Proteomes" id="UP000053240"/>
    </source>
</evidence>
<evidence type="ECO:0000313" key="2">
    <source>
        <dbReference type="EMBL" id="KPJ13753.1"/>
    </source>
</evidence>